<proteinExistence type="predicted"/>
<evidence type="ECO:0000259" key="3">
    <source>
        <dbReference type="Pfam" id="PF04536"/>
    </source>
</evidence>
<dbReference type="InterPro" id="IPR007621">
    <property type="entry name" value="TPM_dom"/>
</dbReference>
<comment type="caution">
    <text evidence="4">The sequence shown here is derived from an EMBL/GenBank/DDBJ whole genome shotgun (WGS) entry which is preliminary data.</text>
</comment>
<keyword evidence="1" id="KW-0472">Membrane</keyword>
<dbReference type="RefSeq" id="WP_135246745.1">
    <property type="nucleotide sequence ID" value="NZ_SIHO01000003.1"/>
</dbReference>
<dbReference type="OrthoDB" id="9810918at2"/>
<feature type="domain" description="TPM" evidence="3">
    <location>
        <begin position="27"/>
        <end position="150"/>
    </location>
</feature>
<evidence type="ECO:0000313" key="4">
    <source>
        <dbReference type="EMBL" id="TFU01241.1"/>
    </source>
</evidence>
<dbReference type="PANTHER" id="PTHR30373:SF2">
    <property type="entry name" value="UPF0603 PROTEIN YGCG"/>
    <property type="match status" value="1"/>
</dbReference>
<evidence type="ECO:0000256" key="1">
    <source>
        <dbReference type="SAM" id="Phobius"/>
    </source>
</evidence>
<dbReference type="PANTHER" id="PTHR30373">
    <property type="entry name" value="UPF0603 PROTEIN YGCG"/>
    <property type="match status" value="1"/>
</dbReference>
<sequence length="263" mass="26651">MLCVLLLWLMSSIALAAPTFPKLTGRVVDDAQVLPPEVEAALTQKLAALEAANGTQLVVVTLPDLKGYDIGDYGYQLGRAWGIGQKGTNNGALLIVAPTDRKVRIEVGYGLEPVLTDALTNRIIRNDIIPQFKAGNIPAGVVAGTDALIAQLQLPPEAAKAAAAKAGAAAPADAGFSPVALFWLALIILWIFVAIKRSKRGRRMGGVPPVVIWGPGTGGWGRDNGRSNGWGGGGFGGGGGWGGGGGFGGGGGGFGGGGSSGSW</sequence>
<reference evidence="4 5" key="1">
    <citation type="submission" date="2019-02" db="EMBL/GenBank/DDBJ databases">
        <title>Polymorphobacter sp. isolated from the lake at the Tibet of China.</title>
        <authorList>
            <person name="Li A."/>
        </authorList>
    </citation>
    <scope>NUCLEOTIDE SEQUENCE [LARGE SCALE GENOMIC DNA]</scope>
    <source>
        <strain evidence="4 5">DJ1R-1</strain>
    </source>
</reference>
<feature type="signal peptide" evidence="2">
    <location>
        <begin position="1"/>
        <end position="16"/>
    </location>
</feature>
<dbReference type="EMBL" id="SIHO01000003">
    <property type="protein sequence ID" value="TFU01241.1"/>
    <property type="molecule type" value="Genomic_DNA"/>
</dbReference>
<dbReference type="Gene3D" id="3.10.310.50">
    <property type="match status" value="1"/>
</dbReference>
<feature type="transmembrane region" description="Helical" evidence="1">
    <location>
        <begin position="175"/>
        <end position="195"/>
    </location>
</feature>
<keyword evidence="1" id="KW-0812">Transmembrane</keyword>
<evidence type="ECO:0000256" key="2">
    <source>
        <dbReference type="SAM" id="SignalP"/>
    </source>
</evidence>
<dbReference type="Proteomes" id="UP000297737">
    <property type="component" value="Unassembled WGS sequence"/>
</dbReference>
<organism evidence="4 5">
    <name type="scientific">Glacieibacterium arshaanense</name>
    <dbReference type="NCBI Taxonomy" id="2511025"/>
    <lineage>
        <taxon>Bacteria</taxon>
        <taxon>Pseudomonadati</taxon>
        <taxon>Pseudomonadota</taxon>
        <taxon>Alphaproteobacteria</taxon>
        <taxon>Sphingomonadales</taxon>
        <taxon>Sphingosinicellaceae</taxon>
        <taxon>Glacieibacterium</taxon>
    </lineage>
</organism>
<dbReference type="Pfam" id="PF04536">
    <property type="entry name" value="TPM_phosphatase"/>
    <property type="match status" value="1"/>
</dbReference>
<protein>
    <submittedName>
        <fullName evidence="4">Methanol dehydrogenase</fullName>
    </submittedName>
</protein>
<keyword evidence="5" id="KW-1185">Reference proteome</keyword>
<name>A0A4Y9EKG0_9SPHN</name>
<evidence type="ECO:0000313" key="5">
    <source>
        <dbReference type="Proteomes" id="UP000297737"/>
    </source>
</evidence>
<keyword evidence="1" id="KW-1133">Transmembrane helix</keyword>
<accession>A0A4Y9EKG0</accession>
<dbReference type="AlphaFoldDB" id="A0A4Y9EKG0"/>
<gene>
    <name evidence="4" type="ORF">EUV02_13130</name>
</gene>
<feature type="chain" id="PRO_5021184804" evidence="2">
    <location>
        <begin position="17"/>
        <end position="263"/>
    </location>
</feature>
<keyword evidence="2" id="KW-0732">Signal</keyword>